<dbReference type="PANTHER" id="PTHR40619">
    <property type="entry name" value="FUNGAL STAND N-TERMINAL GOODBYE DOMAIN-CONTAINING PROTEIN"/>
    <property type="match status" value="1"/>
</dbReference>
<dbReference type="InterPro" id="IPR056884">
    <property type="entry name" value="NPHP3-like_N"/>
</dbReference>
<feature type="domain" description="DUF7708" evidence="2">
    <location>
        <begin position="164"/>
        <end position="285"/>
    </location>
</feature>
<dbReference type="Proteomes" id="UP000799444">
    <property type="component" value="Unassembled WGS sequence"/>
</dbReference>
<comment type="caution">
    <text evidence="4">The sequence shown here is derived from an EMBL/GenBank/DDBJ whole genome shotgun (WGS) entry which is preliminary data.</text>
</comment>
<reference evidence="4" key="1">
    <citation type="journal article" date="2020" name="Stud. Mycol.">
        <title>101 Dothideomycetes genomes: a test case for predicting lifestyles and emergence of pathogens.</title>
        <authorList>
            <person name="Haridas S."/>
            <person name="Albert R."/>
            <person name="Binder M."/>
            <person name="Bloem J."/>
            <person name="Labutti K."/>
            <person name="Salamov A."/>
            <person name="Andreopoulos B."/>
            <person name="Baker S."/>
            <person name="Barry K."/>
            <person name="Bills G."/>
            <person name="Bluhm B."/>
            <person name="Cannon C."/>
            <person name="Castanera R."/>
            <person name="Culley D."/>
            <person name="Daum C."/>
            <person name="Ezra D."/>
            <person name="Gonzalez J."/>
            <person name="Henrissat B."/>
            <person name="Kuo A."/>
            <person name="Liang C."/>
            <person name="Lipzen A."/>
            <person name="Lutzoni F."/>
            <person name="Magnuson J."/>
            <person name="Mondo S."/>
            <person name="Nolan M."/>
            <person name="Ohm R."/>
            <person name="Pangilinan J."/>
            <person name="Park H.-J."/>
            <person name="Ramirez L."/>
            <person name="Alfaro M."/>
            <person name="Sun H."/>
            <person name="Tritt A."/>
            <person name="Yoshinaga Y."/>
            <person name="Zwiers L.-H."/>
            <person name="Turgeon B."/>
            <person name="Goodwin S."/>
            <person name="Spatafora J."/>
            <person name="Crous P."/>
            <person name="Grigoriev I."/>
        </authorList>
    </citation>
    <scope>NUCLEOTIDE SEQUENCE</scope>
    <source>
        <strain evidence="4">CBS 125425</strain>
    </source>
</reference>
<dbReference type="PANTHER" id="PTHR40619:SF3">
    <property type="entry name" value="FUNGAL STAND N-TERMINAL GOODBYE DOMAIN-CONTAINING PROTEIN"/>
    <property type="match status" value="1"/>
</dbReference>
<dbReference type="EMBL" id="ML996253">
    <property type="protein sequence ID" value="KAF2729185.1"/>
    <property type="molecule type" value="Genomic_DNA"/>
</dbReference>
<organism evidence="4 5">
    <name type="scientific">Polyplosphaeria fusca</name>
    <dbReference type="NCBI Taxonomy" id="682080"/>
    <lineage>
        <taxon>Eukaryota</taxon>
        <taxon>Fungi</taxon>
        <taxon>Dikarya</taxon>
        <taxon>Ascomycota</taxon>
        <taxon>Pezizomycotina</taxon>
        <taxon>Dothideomycetes</taxon>
        <taxon>Pleosporomycetidae</taxon>
        <taxon>Pleosporales</taxon>
        <taxon>Tetraplosphaeriaceae</taxon>
        <taxon>Polyplosphaeria</taxon>
    </lineage>
</organism>
<keyword evidence="1" id="KW-0677">Repeat</keyword>
<protein>
    <recommendedName>
        <fullName evidence="6">Fungal STAND N-terminal Goodbye domain-containing protein</fullName>
    </recommendedName>
</protein>
<accession>A0A9P4QMP4</accession>
<evidence type="ECO:0000259" key="3">
    <source>
        <dbReference type="Pfam" id="PF24883"/>
    </source>
</evidence>
<evidence type="ECO:0000259" key="2">
    <source>
        <dbReference type="Pfam" id="PF24809"/>
    </source>
</evidence>
<evidence type="ECO:0000313" key="5">
    <source>
        <dbReference type="Proteomes" id="UP000799444"/>
    </source>
</evidence>
<evidence type="ECO:0000256" key="1">
    <source>
        <dbReference type="ARBA" id="ARBA00022737"/>
    </source>
</evidence>
<dbReference type="Pfam" id="PF24809">
    <property type="entry name" value="DUF7708"/>
    <property type="match status" value="1"/>
</dbReference>
<dbReference type="Pfam" id="PF24883">
    <property type="entry name" value="NPHP3_N"/>
    <property type="match status" value="1"/>
</dbReference>
<sequence length="658" mass="73960">MEVSRKENGSGKPPNLRAVVEAYMVHRLDTSIHPSYPAIQRIATVSSQRPDLVSVVSAPEIPITPGQEAIPTVRLSFSGELYKDAEAESRRFQSAIEEYLNTIDKSTQKSLQINQGAKSWDEVLDNVEKMALQYNNPTGFMGKCRKAVRRLGGSNGSMSAWLALLPAQSQYASVVCGGLSLILGAAARLEELRGDIEHALLDIPTRLSLANRTLNVFDESSNLHRSSANLFVAVIALLDHILQYFKAKLSKKLLSTILKQSDYQRVLSDKLEDLKDCLEQFNSIALNCSFEVQQDTRRQVSSLRQESEDRHSEIGSHLYLSRREQFQQYSHLDNRFEAVVTELEQVKEQFRNMCDFFGSSSRLDPRTQDCELLRVPLKRVLSAPELKQMRDALRDKQLGLLNYNESIAQADIQRNLRSVWTMPRAAQDRVISIVRDRRLQDWITERSSSALFLNGNHSMSSPQNPTSFVCAKLLASTEPQSSAEPGKSRNTFAVSFFCAEHLRSSDPYHGAIGIIQSIVAQVLICYDDFNLDTIRQLSHVNFDDLDGLCDIFEILLSQLPRRTVLFCVIDGITSHEDSEVRREDVGAVLQRLIELAEQDFSEGCTFKLLITSPRLSRIYQRKLKTRENVLTMPAKLASQGGFSNAKWTSALGHDGGAD</sequence>
<dbReference type="AlphaFoldDB" id="A0A9P4QMP4"/>
<feature type="domain" description="Nephrocystin 3-like N-terminal" evidence="3">
    <location>
        <begin position="433"/>
        <end position="612"/>
    </location>
</feature>
<dbReference type="InterPro" id="IPR056125">
    <property type="entry name" value="DUF7708"/>
</dbReference>
<evidence type="ECO:0000313" key="4">
    <source>
        <dbReference type="EMBL" id="KAF2729185.1"/>
    </source>
</evidence>
<name>A0A9P4QMP4_9PLEO</name>
<gene>
    <name evidence="4" type="ORF">EJ04DRAFT_447810</name>
</gene>
<evidence type="ECO:0008006" key="6">
    <source>
        <dbReference type="Google" id="ProtNLM"/>
    </source>
</evidence>
<proteinExistence type="predicted"/>
<dbReference type="OrthoDB" id="5419927at2759"/>
<keyword evidence="5" id="KW-1185">Reference proteome</keyword>